<dbReference type="AlphaFoldDB" id="A0A9X3BCZ6"/>
<feature type="domain" description="Glycosyltransferase 2-like" evidence="2">
    <location>
        <begin position="5"/>
        <end position="169"/>
    </location>
</feature>
<accession>A0A9X3BCZ6</accession>
<dbReference type="PANTHER" id="PTHR43685">
    <property type="entry name" value="GLYCOSYLTRANSFERASE"/>
    <property type="match status" value="1"/>
</dbReference>
<dbReference type="InterPro" id="IPR001173">
    <property type="entry name" value="Glyco_trans_2-like"/>
</dbReference>
<sequence>MAKVSVVLTSYNHEKYIGQAIDSVLNQTFTDWELIIVDDVSPDGSWAVIESYNDPRIIKIQNDRTRRYIYNINRAIESQSTGEYIAIHHSDDAWELDKLEKQVAVLEANPGVGAVFSHVQCIDENNRPLVVEWFNQPNKPRTAWLRSLFFNENQLCHPSALIRRSAFDQAGLYRAAHAQTDDAEMWTRLLKIADIHVVQERLTLHRIFSDQSNESGDRPDRRARMWLEWYLQKQHYVGMPLADVLEAFPECERWVTPQGANSGYLLAMFAIQIGGCPGTRLFGVELLYQLMNNAEEKGQIEAIHGFNYLDFIRLTGQEDFFNPAAVTPVPPAPIVSSPLRRFAGKVARKLGVL</sequence>
<reference evidence="3" key="2">
    <citation type="journal article" date="2023" name="mSystems">
        <title>Charting the Lipopeptidome of Nonpathogenic Pseudomonas.</title>
        <authorList>
            <person name="Cesa-Luna C."/>
            <person name="Geudens N."/>
            <person name="Girard L."/>
            <person name="De Roo V."/>
            <person name="Maklad H.R."/>
            <person name="Martins J.C."/>
            <person name="Hofte M."/>
            <person name="De Mot R."/>
        </authorList>
    </citation>
    <scope>NUCLEOTIDE SEQUENCE</scope>
    <source>
        <strain evidence="3">B1M3-32</strain>
    </source>
</reference>
<keyword evidence="1" id="KW-0472">Membrane</keyword>
<name>A0A9X3BCZ6_9PSED</name>
<evidence type="ECO:0000313" key="3">
    <source>
        <dbReference type="EMBL" id="MCU7248703.1"/>
    </source>
</evidence>
<organism evidence="3 4">
    <name type="scientific">Pseudomonas koreensis</name>
    <dbReference type="NCBI Taxonomy" id="198620"/>
    <lineage>
        <taxon>Bacteria</taxon>
        <taxon>Pseudomonadati</taxon>
        <taxon>Pseudomonadota</taxon>
        <taxon>Gammaproteobacteria</taxon>
        <taxon>Pseudomonadales</taxon>
        <taxon>Pseudomonadaceae</taxon>
        <taxon>Pseudomonas</taxon>
    </lineage>
</organism>
<keyword evidence="1" id="KW-0997">Cell inner membrane</keyword>
<evidence type="ECO:0000259" key="2">
    <source>
        <dbReference type="Pfam" id="PF00535"/>
    </source>
</evidence>
<proteinExistence type="predicted"/>
<dbReference type="Pfam" id="PF00535">
    <property type="entry name" value="Glycos_transf_2"/>
    <property type="match status" value="1"/>
</dbReference>
<dbReference type="RefSeq" id="WP_217830750.1">
    <property type="nucleotide sequence ID" value="NZ_JAOSKY010000006.1"/>
</dbReference>
<evidence type="ECO:0000313" key="4">
    <source>
        <dbReference type="Proteomes" id="UP001139955"/>
    </source>
</evidence>
<dbReference type="Proteomes" id="UP001139955">
    <property type="component" value="Unassembled WGS sequence"/>
</dbReference>
<protein>
    <submittedName>
        <fullName evidence="3">Glycosyltransferase</fullName>
    </submittedName>
</protein>
<gene>
    <name evidence="3" type="ORF">OC940_12900</name>
</gene>
<reference evidence="3" key="1">
    <citation type="submission" date="2022-09" db="EMBL/GenBank/DDBJ databases">
        <authorList>
            <person name="Cesa-Luna C."/>
            <person name="Girard L."/>
            <person name="Lood C."/>
            <person name="Hofte M."/>
            <person name="De Mot R."/>
        </authorList>
    </citation>
    <scope>NUCLEOTIDE SEQUENCE</scope>
    <source>
        <strain evidence="3">B1M3-32</strain>
    </source>
</reference>
<keyword evidence="1" id="KW-1003">Cell membrane</keyword>
<dbReference type="PANTHER" id="PTHR43685:SF2">
    <property type="entry name" value="GLYCOSYLTRANSFERASE 2-LIKE DOMAIN-CONTAINING PROTEIN"/>
    <property type="match status" value="1"/>
</dbReference>
<dbReference type="InterPro" id="IPR050834">
    <property type="entry name" value="Glycosyltransf_2"/>
</dbReference>
<keyword evidence="4" id="KW-1185">Reference proteome</keyword>
<evidence type="ECO:0000256" key="1">
    <source>
        <dbReference type="ARBA" id="ARBA00022519"/>
    </source>
</evidence>
<comment type="caution">
    <text evidence="3">The sequence shown here is derived from an EMBL/GenBank/DDBJ whole genome shotgun (WGS) entry which is preliminary data.</text>
</comment>
<dbReference type="EMBL" id="JAOSKY010000006">
    <property type="protein sequence ID" value="MCU7248703.1"/>
    <property type="molecule type" value="Genomic_DNA"/>
</dbReference>